<dbReference type="PANTHER" id="PTHR47331:SF5">
    <property type="entry name" value="RIBONUCLEASE H"/>
    <property type="match status" value="1"/>
</dbReference>
<organism evidence="3 4">
    <name type="scientific">Exocentrus adspersus</name>
    <dbReference type="NCBI Taxonomy" id="1586481"/>
    <lineage>
        <taxon>Eukaryota</taxon>
        <taxon>Metazoa</taxon>
        <taxon>Ecdysozoa</taxon>
        <taxon>Arthropoda</taxon>
        <taxon>Hexapoda</taxon>
        <taxon>Insecta</taxon>
        <taxon>Pterygota</taxon>
        <taxon>Neoptera</taxon>
        <taxon>Endopterygota</taxon>
        <taxon>Coleoptera</taxon>
        <taxon>Polyphaga</taxon>
        <taxon>Cucujiformia</taxon>
        <taxon>Chrysomeloidea</taxon>
        <taxon>Cerambycidae</taxon>
        <taxon>Lamiinae</taxon>
        <taxon>Acanthocinini</taxon>
        <taxon>Exocentrus</taxon>
    </lineage>
</organism>
<reference evidence="3 4" key="1">
    <citation type="journal article" date="2023" name="Insect Mol. Biol.">
        <title>Genome sequencing provides insights into the evolution of gene families encoding plant cell wall-degrading enzymes in longhorned beetles.</title>
        <authorList>
            <person name="Shin N.R."/>
            <person name="Okamura Y."/>
            <person name="Kirsch R."/>
            <person name="Pauchet Y."/>
        </authorList>
    </citation>
    <scope>NUCLEOTIDE SEQUENCE [LARGE SCALE GENOMIC DNA]</scope>
    <source>
        <strain evidence="3">EAD_L_NR</strain>
    </source>
</reference>
<feature type="domain" description="DUF5641" evidence="1">
    <location>
        <begin position="1"/>
        <end position="73"/>
    </location>
</feature>
<evidence type="ECO:0008006" key="5">
    <source>
        <dbReference type="Google" id="ProtNLM"/>
    </source>
</evidence>
<evidence type="ECO:0000259" key="1">
    <source>
        <dbReference type="Pfam" id="PF18701"/>
    </source>
</evidence>
<proteinExistence type="predicted"/>
<dbReference type="Pfam" id="PF18701">
    <property type="entry name" value="DUF5641"/>
    <property type="match status" value="1"/>
</dbReference>
<comment type="caution">
    <text evidence="3">The sequence shown here is derived from an EMBL/GenBank/DDBJ whole genome shotgun (WGS) entry which is preliminary data.</text>
</comment>
<evidence type="ECO:0000259" key="2">
    <source>
        <dbReference type="Pfam" id="PF21787"/>
    </source>
</evidence>
<protein>
    <recommendedName>
        <fullName evidence="5">DUF5641 domain-containing protein</fullName>
    </recommendedName>
</protein>
<gene>
    <name evidence="3" type="ORF">NQ315_008278</name>
</gene>
<dbReference type="Proteomes" id="UP001159042">
    <property type="component" value="Unassembled WGS sequence"/>
</dbReference>
<dbReference type="InterPro" id="IPR048365">
    <property type="entry name" value="TNP-like_RNaseH_N"/>
</dbReference>
<name>A0AAV8VM18_9CUCU</name>
<sequence length="268" mass="30276">MVQLFWSRWAKEYIGQLQAKSKWKQSYPEKLKPDVLVLIKEDGLPPLKWLLERVLNLSPGPDGVVRAATIKLKPPTAAGMFGLCRFNPITTHTPHDVQPWRGGVPPQPGPSQCQERQTLTFFVTHLSNRHCVLMFDEISLDPSLTYDMKSDSVSGFEDIDGKKQLKFADHALVFMLRGLRKKWKRPISFHFTQGGINADKLKVLIKETIIALQDIGFVISCIVCDQYSANINAIKRLGQESTKQSATDIDLFEIGGQEIVAHHICKRV</sequence>
<feature type="domain" description="Transposable element P transposase-like RNase H" evidence="2">
    <location>
        <begin position="127"/>
        <end position="238"/>
    </location>
</feature>
<evidence type="ECO:0000313" key="4">
    <source>
        <dbReference type="Proteomes" id="UP001159042"/>
    </source>
</evidence>
<dbReference type="AlphaFoldDB" id="A0AAV8VM18"/>
<dbReference type="EMBL" id="JANEYG010000054">
    <property type="protein sequence ID" value="KAJ8915391.1"/>
    <property type="molecule type" value="Genomic_DNA"/>
</dbReference>
<accession>A0AAV8VM18</accession>
<dbReference type="Pfam" id="PF21787">
    <property type="entry name" value="TNP-like_RNaseH_N"/>
    <property type="match status" value="1"/>
</dbReference>
<dbReference type="InterPro" id="IPR040676">
    <property type="entry name" value="DUF5641"/>
</dbReference>
<evidence type="ECO:0000313" key="3">
    <source>
        <dbReference type="EMBL" id="KAJ8915391.1"/>
    </source>
</evidence>
<dbReference type="PANTHER" id="PTHR47331">
    <property type="entry name" value="PHD-TYPE DOMAIN-CONTAINING PROTEIN"/>
    <property type="match status" value="1"/>
</dbReference>
<keyword evidence="4" id="KW-1185">Reference proteome</keyword>